<gene>
    <name evidence="2" type="ORF">BGZ95_003430</name>
</gene>
<proteinExistence type="predicted"/>
<feature type="non-terminal residue" evidence="2">
    <location>
        <position position="1"/>
    </location>
</feature>
<feature type="region of interest" description="Disordered" evidence="1">
    <location>
        <begin position="31"/>
        <end position="65"/>
    </location>
</feature>
<accession>A0AAD4H2R0</accession>
<keyword evidence="3" id="KW-1185">Reference proteome</keyword>
<evidence type="ECO:0000313" key="2">
    <source>
        <dbReference type="EMBL" id="KAG0265061.1"/>
    </source>
</evidence>
<sequence>LPVLYAVVRQQNLLRRGCALKRKSLQPPLLPLRGAERVGDSGDPPEGIDDSGDMVVRKSSTPRVE</sequence>
<dbReference type="EMBL" id="JAAAIL010001787">
    <property type="protein sequence ID" value="KAG0265061.1"/>
    <property type="molecule type" value="Genomic_DNA"/>
</dbReference>
<name>A0AAD4H2R0_9FUNG</name>
<organism evidence="2 3">
    <name type="scientific">Linnemannia exigua</name>
    <dbReference type="NCBI Taxonomy" id="604196"/>
    <lineage>
        <taxon>Eukaryota</taxon>
        <taxon>Fungi</taxon>
        <taxon>Fungi incertae sedis</taxon>
        <taxon>Mucoromycota</taxon>
        <taxon>Mortierellomycotina</taxon>
        <taxon>Mortierellomycetes</taxon>
        <taxon>Mortierellales</taxon>
        <taxon>Mortierellaceae</taxon>
        <taxon>Linnemannia</taxon>
    </lineage>
</organism>
<reference evidence="2" key="1">
    <citation type="journal article" date="2020" name="Fungal Divers.">
        <title>Resolving the Mortierellaceae phylogeny through synthesis of multi-gene phylogenetics and phylogenomics.</title>
        <authorList>
            <person name="Vandepol N."/>
            <person name="Liber J."/>
            <person name="Desiro A."/>
            <person name="Na H."/>
            <person name="Kennedy M."/>
            <person name="Barry K."/>
            <person name="Grigoriev I.V."/>
            <person name="Miller A.N."/>
            <person name="O'Donnell K."/>
            <person name="Stajich J.E."/>
            <person name="Bonito G."/>
        </authorList>
    </citation>
    <scope>NUCLEOTIDE SEQUENCE</scope>
    <source>
        <strain evidence="2">NRRL 28262</strain>
    </source>
</reference>
<comment type="caution">
    <text evidence="2">The sequence shown here is derived from an EMBL/GenBank/DDBJ whole genome shotgun (WGS) entry which is preliminary data.</text>
</comment>
<protein>
    <submittedName>
        <fullName evidence="2">Uncharacterized protein</fullName>
    </submittedName>
</protein>
<dbReference type="AlphaFoldDB" id="A0AAD4H2R0"/>
<evidence type="ECO:0000313" key="3">
    <source>
        <dbReference type="Proteomes" id="UP001194580"/>
    </source>
</evidence>
<evidence type="ECO:0000256" key="1">
    <source>
        <dbReference type="SAM" id="MobiDB-lite"/>
    </source>
</evidence>
<dbReference type="Proteomes" id="UP001194580">
    <property type="component" value="Unassembled WGS sequence"/>
</dbReference>